<dbReference type="Pfam" id="PF00892">
    <property type="entry name" value="EamA"/>
    <property type="match status" value="1"/>
</dbReference>
<evidence type="ECO:0000313" key="4">
    <source>
        <dbReference type="Proteomes" id="UP001184230"/>
    </source>
</evidence>
<dbReference type="EMBL" id="JAVDRF010000016">
    <property type="protein sequence ID" value="MDR6539369.1"/>
    <property type="molecule type" value="Genomic_DNA"/>
</dbReference>
<reference evidence="3 4" key="1">
    <citation type="submission" date="2023-07" db="EMBL/GenBank/DDBJ databases">
        <title>Sorghum-associated microbial communities from plants grown in Nebraska, USA.</title>
        <authorList>
            <person name="Schachtman D."/>
        </authorList>
    </citation>
    <scope>NUCLEOTIDE SEQUENCE [LARGE SCALE GENOMIC DNA]</scope>
    <source>
        <strain evidence="3 4">DS1781</strain>
    </source>
</reference>
<feature type="transmembrane region" description="Helical" evidence="1">
    <location>
        <begin position="30"/>
        <end position="55"/>
    </location>
</feature>
<feature type="transmembrane region" description="Helical" evidence="1">
    <location>
        <begin position="97"/>
        <end position="113"/>
    </location>
</feature>
<name>A0ABU1NLN3_9BURK</name>
<accession>A0ABU1NLN3</accession>
<keyword evidence="1" id="KW-0812">Transmembrane</keyword>
<feature type="transmembrane region" description="Helical" evidence="1">
    <location>
        <begin position="154"/>
        <end position="178"/>
    </location>
</feature>
<evidence type="ECO:0000256" key="1">
    <source>
        <dbReference type="SAM" id="Phobius"/>
    </source>
</evidence>
<keyword evidence="1" id="KW-0472">Membrane</keyword>
<comment type="caution">
    <text evidence="3">The sequence shown here is derived from an EMBL/GenBank/DDBJ whole genome shotgun (WGS) entry which is preliminary data.</text>
</comment>
<dbReference type="Proteomes" id="UP001184230">
    <property type="component" value="Unassembled WGS sequence"/>
</dbReference>
<feature type="transmembrane region" description="Helical" evidence="1">
    <location>
        <begin position="190"/>
        <end position="210"/>
    </location>
</feature>
<feature type="transmembrane region" description="Helical" evidence="1">
    <location>
        <begin position="122"/>
        <end position="142"/>
    </location>
</feature>
<feature type="transmembrane region" description="Helical" evidence="1">
    <location>
        <begin position="222"/>
        <end position="244"/>
    </location>
</feature>
<protein>
    <submittedName>
        <fullName evidence="3">Drug/metabolite transporter (DMT)-like permease</fullName>
    </submittedName>
</protein>
<feature type="transmembrane region" description="Helical" evidence="1">
    <location>
        <begin position="251"/>
        <end position="272"/>
    </location>
</feature>
<evidence type="ECO:0000259" key="2">
    <source>
        <dbReference type="Pfam" id="PF00892"/>
    </source>
</evidence>
<dbReference type="InterPro" id="IPR000620">
    <property type="entry name" value="EamA_dom"/>
</dbReference>
<sequence>MNPGALVGVAAGLAAGALWGLVFVAPRMVGHFGMVDITAARFIVFGMVAGLAVWWRPAAQRWPDARQAFTVLGLSGLGFSGYYLLLAFSIMNAGTEVPSLIIGTIPVWMMLLGRPAGLRMQALLPGLALTAAGIALMVHAAWPQEGIGAARPHFGQGLLLAMLAMASWTAFGLLNAAWLKRHPGVHAADWANWLGIATGLGAFALWLAAGSDVATLRAQPDGALFAMLALAGGLGSSWLATVLWNIASQRLSASLCGQLIVSETLFALLYSFLWDGRWPHASELAAALLFVLGILASIKAHR</sequence>
<dbReference type="RefSeq" id="WP_309907004.1">
    <property type="nucleotide sequence ID" value="NZ_JAVDRF010000016.1"/>
</dbReference>
<feature type="transmembrane region" description="Helical" evidence="1">
    <location>
        <begin position="278"/>
        <end position="298"/>
    </location>
</feature>
<keyword evidence="1" id="KW-1133">Transmembrane helix</keyword>
<proteinExistence type="predicted"/>
<feature type="domain" description="EamA" evidence="2">
    <location>
        <begin position="157"/>
        <end position="296"/>
    </location>
</feature>
<feature type="transmembrane region" description="Helical" evidence="1">
    <location>
        <begin position="67"/>
        <end position="91"/>
    </location>
</feature>
<organism evidence="3 4">
    <name type="scientific">Variovorax soli</name>
    <dbReference type="NCBI Taxonomy" id="376815"/>
    <lineage>
        <taxon>Bacteria</taxon>
        <taxon>Pseudomonadati</taxon>
        <taxon>Pseudomonadota</taxon>
        <taxon>Betaproteobacteria</taxon>
        <taxon>Burkholderiales</taxon>
        <taxon>Comamonadaceae</taxon>
        <taxon>Variovorax</taxon>
    </lineage>
</organism>
<gene>
    <name evidence="3" type="ORF">J2739_005165</name>
</gene>
<evidence type="ECO:0000313" key="3">
    <source>
        <dbReference type="EMBL" id="MDR6539369.1"/>
    </source>
</evidence>
<keyword evidence="4" id="KW-1185">Reference proteome</keyword>